<dbReference type="PANTHER" id="PTHR45138">
    <property type="entry name" value="REGULATORY COMPONENTS OF SENSORY TRANSDUCTION SYSTEM"/>
    <property type="match status" value="1"/>
</dbReference>
<proteinExistence type="predicted"/>
<dbReference type="NCBIfam" id="TIGR00254">
    <property type="entry name" value="GGDEF"/>
    <property type="match status" value="1"/>
</dbReference>
<dbReference type="AlphaFoldDB" id="A0A3R9FTZ3"/>
<evidence type="ECO:0000256" key="3">
    <source>
        <dbReference type="ARBA" id="ARBA00012528"/>
    </source>
</evidence>
<gene>
    <name evidence="7" type="ORF">EGT71_10120</name>
</gene>
<dbReference type="GO" id="GO:0052621">
    <property type="term" value="F:diguanylate cyclase activity"/>
    <property type="evidence" value="ECO:0007669"/>
    <property type="project" value="UniProtKB-EC"/>
</dbReference>
<dbReference type="InterPro" id="IPR000160">
    <property type="entry name" value="GGDEF_dom"/>
</dbReference>
<evidence type="ECO:0000259" key="6">
    <source>
        <dbReference type="PROSITE" id="PS50887"/>
    </source>
</evidence>
<evidence type="ECO:0000313" key="7">
    <source>
        <dbReference type="EMBL" id="RSE26763.1"/>
    </source>
</evidence>
<dbReference type="RefSeq" id="WP_125293346.1">
    <property type="nucleotide sequence ID" value="NZ_RHWZ01000005.1"/>
</dbReference>
<evidence type="ECO:0000256" key="2">
    <source>
        <dbReference type="ARBA" id="ARBA00004665"/>
    </source>
</evidence>
<dbReference type="GO" id="GO:0043709">
    <property type="term" value="P:cell adhesion involved in single-species biofilm formation"/>
    <property type="evidence" value="ECO:0007669"/>
    <property type="project" value="TreeGrafter"/>
</dbReference>
<keyword evidence="4" id="KW-0342">GTP-binding</keyword>
<dbReference type="InterPro" id="IPR025991">
    <property type="entry name" value="Chemoreceptor_zinc-bind_dom"/>
</dbReference>
<comment type="caution">
    <text evidence="7">The sequence shown here is derived from an EMBL/GenBank/DDBJ whole genome shotgun (WGS) entry which is preliminary data.</text>
</comment>
<comment type="catalytic activity">
    <reaction evidence="5">
        <text>2 GTP = 3',3'-c-di-GMP + 2 diphosphate</text>
        <dbReference type="Rhea" id="RHEA:24898"/>
        <dbReference type="ChEBI" id="CHEBI:33019"/>
        <dbReference type="ChEBI" id="CHEBI:37565"/>
        <dbReference type="ChEBI" id="CHEBI:58805"/>
        <dbReference type="EC" id="2.7.7.65"/>
    </reaction>
</comment>
<dbReference type="InterPro" id="IPR050469">
    <property type="entry name" value="Diguanylate_Cyclase"/>
</dbReference>
<dbReference type="Gene3D" id="1.20.120.30">
    <property type="entry name" value="Aspartate receptor, ligand-binding domain"/>
    <property type="match status" value="1"/>
</dbReference>
<evidence type="ECO:0000256" key="5">
    <source>
        <dbReference type="ARBA" id="ARBA00034247"/>
    </source>
</evidence>
<name>A0A3R9FTZ3_9ENTR</name>
<comment type="cofactor">
    <cofactor evidence="1">
        <name>Mg(2+)</name>
        <dbReference type="ChEBI" id="CHEBI:18420"/>
    </cofactor>
</comment>
<accession>A0A3R9FTZ3</accession>
<keyword evidence="4" id="KW-0547">Nucleotide-binding</keyword>
<feature type="domain" description="GGDEF" evidence="6">
    <location>
        <begin position="161"/>
        <end position="293"/>
    </location>
</feature>
<comment type="pathway">
    <text evidence="2">Purine metabolism; 3',5'-cyclic di-GMP biosynthesis.</text>
</comment>
<dbReference type="GO" id="GO:0005886">
    <property type="term" value="C:plasma membrane"/>
    <property type="evidence" value="ECO:0007669"/>
    <property type="project" value="TreeGrafter"/>
</dbReference>
<dbReference type="SMART" id="SM00267">
    <property type="entry name" value="GGDEF"/>
    <property type="match status" value="1"/>
</dbReference>
<sequence>MLQKAMISEIDIELITLNQAIRDHFAWANKLIEFSLFDDRMDNSFTDPKSHEICAFGHWLRLQLTSSEENTAALLAIEATHEIMHDAMREVIHCIGNPRALREKLNNYFHAQIHFLEATDRYKTELISLRNCYDTLTGLPLRQLLYKDFSRIANLRHLKGSTFYLSLIDIDYFKAVNDTWGHNVGDIILKELGQLLASNVRMVDRCYRFGGEEFIFLQECQNYSDFTAVMLRIMNIVRTHDFIIPGKAIKITVTCGTTTVREGDELQAIIDRADKAMYFGKQNGRNQCRLWSENNMIDIEKSATILAR</sequence>
<dbReference type="PANTHER" id="PTHR45138:SF9">
    <property type="entry name" value="DIGUANYLATE CYCLASE DGCM-RELATED"/>
    <property type="match status" value="1"/>
</dbReference>
<protein>
    <recommendedName>
        <fullName evidence="3">diguanylate cyclase</fullName>
        <ecNumber evidence="3">2.7.7.65</ecNumber>
    </recommendedName>
</protein>
<dbReference type="Proteomes" id="UP000275331">
    <property type="component" value="Unassembled WGS sequence"/>
</dbReference>
<dbReference type="PROSITE" id="PS50887">
    <property type="entry name" value="GGDEF"/>
    <property type="match status" value="1"/>
</dbReference>
<evidence type="ECO:0000256" key="4">
    <source>
        <dbReference type="ARBA" id="ARBA00023134"/>
    </source>
</evidence>
<dbReference type="EMBL" id="RHXB01000005">
    <property type="protein sequence ID" value="RSE26763.1"/>
    <property type="molecule type" value="Genomic_DNA"/>
</dbReference>
<dbReference type="InterPro" id="IPR029787">
    <property type="entry name" value="Nucleotide_cyclase"/>
</dbReference>
<dbReference type="InterPro" id="IPR043128">
    <property type="entry name" value="Rev_trsase/Diguanyl_cyclase"/>
</dbReference>
<dbReference type="Pfam" id="PF00990">
    <property type="entry name" value="GGDEF"/>
    <property type="match status" value="1"/>
</dbReference>
<dbReference type="CDD" id="cd01949">
    <property type="entry name" value="GGDEF"/>
    <property type="match status" value="1"/>
</dbReference>
<dbReference type="EC" id="2.7.7.65" evidence="3"/>
<evidence type="ECO:0000313" key="8">
    <source>
        <dbReference type="Proteomes" id="UP000275331"/>
    </source>
</evidence>
<reference evidence="7 8" key="1">
    <citation type="submission" date="2018-10" db="EMBL/GenBank/DDBJ databases">
        <title>Transmission dynamics of multidrug resistant bacteria on intensive care unit surfaces.</title>
        <authorList>
            <person name="D'Souza A.W."/>
            <person name="Potter R.F."/>
            <person name="Wallace M."/>
            <person name="Shupe A."/>
            <person name="Patel S."/>
            <person name="Sun S."/>
            <person name="Gul D."/>
            <person name="Kwon J.H."/>
            <person name="Andleeb S."/>
            <person name="Burnham C.-A.D."/>
            <person name="Dantas G."/>
        </authorList>
    </citation>
    <scope>NUCLEOTIDE SEQUENCE [LARGE SCALE GENOMIC DNA]</scope>
    <source>
        <strain evidence="7 8">AS_373</strain>
    </source>
</reference>
<dbReference type="Pfam" id="PF13682">
    <property type="entry name" value="CZB"/>
    <property type="match status" value="1"/>
</dbReference>
<evidence type="ECO:0000256" key="1">
    <source>
        <dbReference type="ARBA" id="ARBA00001946"/>
    </source>
</evidence>
<dbReference type="SUPFAM" id="SSF55073">
    <property type="entry name" value="Nucleotide cyclase"/>
    <property type="match status" value="1"/>
</dbReference>
<dbReference type="OrthoDB" id="5496380at2"/>
<organism evidence="7 8">
    <name type="scientific">Atlantibacter subterraneus</name>
    <dbReference type="NCBI Taxonomy" id="255519"/>
    <lineage>
        <taxon>Bacteria</taxon>
        <taxon>Pseudomonadati</taxon>
        <taxon>Pseudomonadota</taxon>
        <taxon>Gammaproteobacteria</taxon>
        <taxon>Enterobacterales</taxon>
        <taxon>Enterobacteriaceae</taxon>
        <taxon>Atlantibacter</taxon>
    </lineage>
</organism>
<dbReference type="GO" id="GO:0005525">
    <property type="term" value="F:GTP binding"/>
    <property type="evidence" value="ECO:0007669"/>
    <property type="project" value="UniProtKB-KW"/>
</dbReference>
<dbReference type="GO" id="GO:1902201">
    <property type="term" value="P:negative regulation of bacterial-type flagellum-dependent cell motility"/>
    <property type="evidence" value="ECO:0007669"/>
    <property type="project" value="TreeGrafter"/>
</dbReference>
<dbReference type="Gene3D" id="3.30.70.270">
    <property type="match status" value="1"/>
</dbReference>